<organism evidence="5">
    <name type="scientific">Aplanochytrium stocchinoi</name>
    <dbReference type="NCBI Taxonomy" id="215587"/>
    <lineage>
        <taxon>Eukaryota</taxon>
        <taxon>Sar</taxon>
        <taxon>Stramenopiles</taxon>
        <taxon>Bigyra</taxon>
        <taxon>Labyrinthulomycetes</taxon>
        <taxon>Thraustochytrida</taxon>
        <taxon>Thraustochytriidae</taxon>
        <taxon>Aplanochytrium</taxon>
    </lineage>
</organism>
<evidence type="ECO:0000256" key="3">
    <source>
        <dbReference type="PROSITE-ProRule" id="PRU00339"/>
    </source>
</evidence>
<keyword evidence="2 3" id="KW-0802">TPR repeat</keyword>
<evidence type="ECO:0000256" key="1">
    <source>
        <dbReference type="ARBA" id="ARBA00022737"/>
    </source>
</evidence>
<dbReference type="Pfam" id="PF13181">
    <property type="entry name" value="TPR_8"/>
    <property type="match status" value="2"/>
</dbReference>
<feature type="repeat" description="TPR" evidence="3">
    <location>
        <begin position="378"/>
        <end position="411"/>
    </location>
</feature>
<dbReference type="InterPro" id="IPR047150">
    <property type="entry name" value="SGT"/>
</dbReference>
<proteinExistence type="predicted"/>
<feature type="compositionally biased region" description="Basic and acidic residues" evidence="4">
    <location>
        <begin position="36"/>
        <end position="80"/>
    </location>
</feature>
<feature type="compositionally biased region" description="Polar residues" evidence="4">
    <location>
        <begin position="22"/>
        <end position="35"/>
    </location>
</feature>
<evidence type="ECO:0000256" key="2">
    <source>
        <dbReference type="ARBA" id="ARBA00022803"/>
    </source>
</evidence>
<dbReference type="PANTHER" id="PTHR45831">
    <property type="entry name" value="LD24721P"/>
    <property type="match status" value="1"/>
</dbReference>
<dbReference type="SMART" id="SM00028">
    <property type="entry name" value="TPR"/>
    <property type="match status" value="3"/>
</dbReference>
<dbReference type="GO" id="GO:0060090">
    <property type="term" value="F:molecular adaptor activity"/>
    <property type="evidence" value="ECO:0007669"/>
    <property type="project" value="TreeGrafter"/>
</dbReference>
<protein>
    <submittedName>
        <fullName evidence="5">Uncharacterized protein</fullName>
    </submittedName>
</protein>
<feature type="region of interest" description="Disordered" evidence="4">
    <location>
        <begin position="1"/>
        <end position="84"/>
    </location>
</feature>
<dbReference type="InterPro" id="IPR019734">
    <property type="entry name" value="TPR_rpt"/>
</dbReference>
<keyword evidence="1" id="KW-0677">Repeat</keyword>
<dbReference type="InterPro" id="IPR016098">
    <property type="entry name" value="CAP/MinC_C"/>
</dbReference>
<dbReference type="EMBL" id="HBIN01022598">
    <property type="protein sequence ID" value="CAE0447381.1"/>
    <property type="molecule type" value="Transcribed_RNA"/>
</dbReference>
<feature type="repeat" description="TPR" evidence="3">
    <location>
        <begin position="297"/>
        <end position="330"/>
    </location>
</feature>
<evidence type="ECO:0000256" key="4">
    <source>
        <dbReference type="SAM" id="MobiDB-lite"/>
    </source>
</evidence>
<dbReference type="SUPFAM" id="SSF48452">
    <property type="entry name" value="TPR-like"/>
    <property type="match status" value="1"/>
</dbReference>
<dbReference type="Gene3D" id="2.160.20.70">
    <property type="match status" value="1"/>
</dbReference>
<reference evidence="5" key="1">
    <citation type="submission" date="2021-01" db="EMBL/GenBank/DDBJ databases">
        <authorList>
            <person name="Corre E."/>
            <person name="Pelletier E."/>
            <person name="Niang G."/>
            <person name="Scheremetjew M."/>
            <person name="Finn R."/>
            <person name="Kale V."/>
            <person name="Holt S."/>
            <person name="Cochrane G."/>
            <person name="Meng A."/>
            <person name="Brown T."/>
            <person name="Cohen L."/>
        </authorList>
    </citation>
    <scope>NUCLEOTIDE SEQUENCE</scope>
    <source>
        <strain evidence="5">GSBS06</strain>
    </source>
</reference>
<accession>A0A7S3V2C4</accession>
<evidence type="ECO:0000313" key="5">
    <source>
        <dbReference type="EMBL" id="CAE0447381.1"/>
    </source>
</evidence>
<dbReference type="InterPro" id="IPR011990">
    <property type="entry name" value="TPR-like_helical_dom_sf"/>
</dbReference>
<dbReference type="PANTHER" id="PTHR45831:SF2">
    <property type="entry name" value="LD24721P"/>
    <property type="match status" value="1"/>
</dbReference>
<dbReference type="Gene3D" id="1.25.40.10">
    <property type="entry name" value="Tetratricopeptide repeat domain"/>
    <property type="match status" value="1"/>
</dbReference>
<name>A0A7S3V2C4_9STRA</name>
<sequence length="432" mass="48970">MTENNAPSVEAVAETSKAVATENPNPTDNTDSRSSYYDKWDKFAKEEVKKTEEEDKKEKEEADKALGIDKTPKSEAEARDKAKHAALKEAKKAWDQKKASEAAAKHLIENKQGEEIVFDSKLLLGKPVLLFKNNKDCKFKIPQNLQHRLVKVFLESNDGCHFDFEVELVTHHVETAHCKDCTINVKAPLNTLQLDLCERISVKYLKGHYTNDTKIYHAGVQKLTIETHEYDTHTADYIEDGAVTLGEKCAEEQQFVTHLIEERVKTEIVVRDKGNMPATRDELRKADADERTQEREAELKKIGGNEAFKEGEYAQAAIFYTEAIELAPKGKDEETGKPISDLVHVCYANRAFCFQKLGHHEKAEEDSRKCIEIEPTYVKGLFRLGLALHARKKYHEAIPILGKALSLQPKNKQIKQALGFAELKLRKSVEQP</sequence>
<dbReference type="AlphaFoldDB" id="A0A7S3V2C4"/>
<dbReference type="GO" id="GO:0072380">
    <property type="term" value="C:TRC complex"/>
    <property type="evidence" value="ECO:0007669"/>
    <property type="project" value="TreeGrafter"/>
</dbReference>
<dbReference type="GO" id="GO:0016020">
    <property type="term" value="C:membrane"/>
    <property type="evidence" value="ECO:0007669"/>
    <property type="project" value="TreeGrafter"/>
</dbReference>
<gene>
    <name evidence="5" type="ORF">ASTO00021_LOCUS17353</name>
</gene>
<dbReference type="GO" id="GO:0006620">
    <property type="term" value="P:post-translational protein targeting to endoplasmic reticulum membrane"/>
    <property type="evidence" value="ECO:0007669"/>
    <property type="project" value="TreeGrafter"/>
</dbReference>
<dbReference type="PROSITE" id="PS50005">
    <property type="entry name" value="TPR"/>
    <property type="match status" value="2"/>
</dbReference>